<name>A0A0E9UP69_ANGAN</name>
<dbReference type="EMBL" id="GBXM01040985">
    <property type="protein sequence ID" value="JAH67592.1"/>
    <property type="molecule type" value="Transcribed_RNA"/>
</dbReference>
<organism evidence="1">
    <name type="scientific">Anguilla anguilla</name>
    <name type="common">European freshwater eel</name>
    <name type="synonym">Muraena anguilla</name>
    <dbReference type="NCBI Taxonomy" id="7936"/>
    <lineage>
        <taxon>Eukaryota</taxon>
        <taxon>Metazoa</taxon>
        <taxon>Chordata</taxon>
        <taxon>Craniata</taxon>
        <taxon>Vertebrata</taxon>
        <taxon>Euteleostomi</taxon>
        <taxon>Actinopterygii</taxon>
        <taxon>Neopterygii</taxon>
        <taxon>Teleostei</taxon>
        <taxon>Anguilliformes</taxon>
        <taxon>Anguillidae</taxon>
        <taxon>Anguilla</taxon>
    </lineage>
</organism>
<sequence length="50" mass="5672">MIGFKYITFYTRLTLHISSMKQVVRNVQASNNIPPLPQQAIANQFTVTCS</sequence>
<proteinExistence type="predicted"/>
<evidence type="ECO:0000313" key="1">
    <source>
        <dbReference type="EMBL" id="JAH67592.1"/>
    </source>
</evidence>
<reference evidence="1" key="1">
    <citation type="submission" date="2014-11" db="EMBL/GenBank/DDBJ databases">
        <authorList>
            <person name="Amaro Gonzalez C."/>
        </authorList>
    </citation>
    <scope>NUCLEOTIDE SEQUENCE</scope>
</reference>
<protein>
    <submittedName>
        <fullName evidence="1">Uncharacterized protein</fullName>
    </submittedName>
</protein>
<accession>A0A0E9UP69</accession>
<reference evidence="1" key="2">
    <citation type="journal article" date="2015" name="Fish Shellfish Immunol.">
        <title>Early steps in the European eel (Anguilla anguilla)-Vibrio vulnificus interaction in the gills: Role of the RtxA13 toxin.</title>
        <authorList>
            <person name="Callol A."/>
            <person name="Pajuelo D."/>
            <person name="Ebbesson L."/>
            <person name="Teles M."/>
            <person name="MacKenzie S."/>
            <person name="Amaro C."/>
        </authorList>
    </citation>
    <scope>NUCLEOTIDE SEQUENCE</scope>
</reference>
<dbReference type="AlphaFoldDB" id="A0A0E9UP69"/>